<dbReference type="EMBL" id="JADBGI010000002">
    <property type="protein sequence ID" value="MBE2997721.1"/>
    <property type="molecule type" value="Genomic_DNA"/>
</dbReference>
<proteinExistence type="predicted"/>
<dbReference type="Proteomes" id="UP000806528">
    <property type="component" value="Unassembled WGS sequence"/>
</dbReference>
<dbReference type="RefSeq" id="WP_193120367.1">
    <property type="nucleotide sequence ID" value="NZ_JADBGI010000002.1"/>
</dbReference>
<gene>
    <name evidence="2" type="ORF">IDM40_03215</name>
</gene>
<keyword evidence="1" id="KW-0472">Membrane</keyword>
<keyword evidence="1" id="KW-0812">Transmembrane</keyword>
<keyword evidence="1" id="KW-1133">Transmembrane helix</keyword>
<protein>
    <submittedName>
        <fullName evidence="2">Uncharacterized protein</fullName>
    </submittedName>
</protein>
<keyword evidence="3" id="KW-1185">Reference proteome</keyword>
<evidence type="ECO:0000313" key="2">
    <source>
        <dbReference type="EMBL" id="MBE2997721.1"/>
    </source>
</evidence>
<reference evidence="2 3" key="1">
    <citation type="submission" date="2020-09" db="EMBL/GenBank/DDBJ databases">
        <title>Diversity and distribution of actinomycetes associated with coral in the coast of Hainan.</title>
        <authorList>
            <person name="Li F."/>
        </authorList>
    </citation>
    <scope>NUCLEOTIDE SEQUENCE [LARGE SCALE GENOMIC DNA]</scope>
    <source>
        <strain evidence="2 3">HNM0947</strain>
    </source>
</reference>
<dbReference type="PROSITE" id="PS51257">
    <property type="entry name" value="PROKAR_LIPOPROTEIN"/>
    <property type="match status" value="1"/>
</dbReference>
<evidence type="ECO:0000313" key="3">
    <source>
        <dbReference type="Proteomes" id="UP000806528"/>
    </source>
</evidence>
<evidence type="ECO:0000256" key="1">
    <source>
        <dbReference type="SAM" id="Phobius"/>
    </source>
</evidence>
<name>A0ABR9P1J6_9ACTN</name>
<feature type="transmembrane region" description="Helical" evidence="1">
    <location>
        <begin position="12"/>
        <end position="31"/>
    </location>
</feature>
<organism evidence="2 3">
    <name type="scientific">Nocardiopsis coralli</name>
    <dbReference type="NCBI Taxonomy" id="2772213"/>
    <lineage>
        <taxon>Bacteria</taxon>
        <taxon>Bacillati</taxon>
        <taxon>Actinomycetota</taxon>
        <taxon>Actinomycetes</taxon>
        <taxon>Streptosporangiales</taxon>
        <taxon>Nocardiopsidaceae</taxon>
        <taxon>Nocardiopsis</taxon>
    </lineage>
</organism>
<feature type="transmembrane region" description="Helical" evidence="1">
    <location>
        <begin position="88"/>
        <end position="107"/>
    </location>
</feature>
<accession>A0ABR9P1J6</accession>
<comment type="caution">
    <text evidence="2">The sequence shown here is derived from an EMBL/GenBank/DDBJ whole genome shotgun (WGS) entry which is preliminary data.</text>
</comment>
<sequence length="111" mass="11804">MRTLQAHTPARAAVLGWATLWLLSCCGWILLIGLGRYSSGPTQCAFDGTSFFGESSWSWLPPGQVCTWEVTAGGQSHTVTDAPSAARLAVPVLLLLWGATVATLSLCRLRG</sequence>